<dbReference type="Proteomes" id="UP001140091">
    <property type="component" value="Unassembled WGS sequence"/>
</dbReference>
<name>A0A9W8IYE8_9AGAR</name>
<feature type="non-terminal residue" evidence="1">
    <location>
        <position position="117"/>
    </location>
</feature>
<keyword evidence="2" id="KW-1185">Reference proteome</keyword>
<dbReference type="EMBL" id="JANBPK010001721">
    <property type="protein sequence ID" value="KAJ2920913.1"/>
    <property type="molecule type" value="Genomic_DNA"/>
</dbReference>
<evidence type="ECO:0000313" key="1">
    <source>
        <dbReference type="EMBL" id="KAJ2920913.1"/>
    </source>
</evidence>
<comment type="caution">
    <text evidence="1">The sequence shown here is derived from an EMBL/GenBank/DDBJ whole genome shotgun (WGS) entry which is preliminary data.</text>
</comment>
<evidence type="ECO:0000313" key="2">
    <source>
        <dbReference type="Proteomes" id="UP001140091"/>
    </source>
</evidence>
<accession>A0A9W8IYE8</accession>
<sequence>MRANYPIPVTLDDVFDKNTQPRQSHRKRDKRLPLVGNPFLFMTDETEEGVKKSGIRQISLDIEDKTNQMIRGPRQLLKKANPDLFIKMEGDLAMLVTEGLPVMEYLKLFRVKDDIAR</sequence>
<reference evidence="1" key="1">
    <citation type="submission" date="2022-06" db="EMBL/GenBank/DDBJ databases">
        <title>Genome Sequence of Candolleomyces eurysporus.</title>
        <authorList>
            <person name="Buettner E."/>
        </authorList>
    </citation>
    <scope>NUCLEOTIDE SEQUENCE</scope>
    <source>
        <strain evidence="1">VTCC 930004</strain>
    </source>
</reference>
<dbReference type="AlphaFoldDB" id="A0A9W8IYE8"/>
<proteinExistence type="predicted"/>
<organism evidence="1 2">
    <name type="scientific">Candolleomyces eurysporus</name>
    <dbReference type="NCBI Taxonomy" id="2828524"/>
    <lineage>
        <taxon>Eukaryota</taxon>
        <taxon>Fungi</taxon>
        <taxon>Dikarya</taxon>
        <taxon>Basidiomycota</taxon>
        <taxon>Agaricomycotina</taxon>
        <taxon>Agaricomycetes</taxon>
        <taxon>Agaricomycetidae</taxon>
        <taxon>Agaricales</taxon>
        <taxon>Agaricineae</taxon>
        <taxon>Psathyrellaceae</taxon>
        <taxon>Candolleomyces</taxon>
    </lineage>
</organism>
<dbReference type="OrthoDB" id="2875868at2759"/>
<protein>
    <submittedName>
        <fullName evidence="1">Uncharacterized protein</fullName>
    </submittedName>
</protein>
<gene>
    <name evidence="1" type="ORF">H1R20_g16178</name>
</gene>